<protein>
    <submittedName>
        <fullName evidence="2">Uncharacterized protein</fullName>
    </submittedName>
</protein>
<dbReference type="AlphaFoldDB" id="A0A395J5X5"/>
<evidence type="ECO:0000313" key="3">
    <source>
        <dbReference type="Proteomes" id="UP000249056"/>
    </source>
</evidence>
<sequence length="357" mass="38842">MTPCFGAQVGNLVVSLLDRTVATYEIASGRLLNSFQATSYDGTDAVTLDSLVMGKPSTLCGKPSTILAGVSTTDKSVRIYDWSSGSFLDREWGHTTSVSGLDGTIMMWDIASNATDVQNPSETNDGTRDEASPKEPTTSRQPMRKVLPKAELAEFQRASPTAPPSGRSSPPRMVRRKTSKPNMGNQNPTLSIPSVPAVPSKHFASASDDTGRRNTTRNRSRSPGSPQTRELRRPSTATVDARGRGKSSSGGMSEFGSLSMATEQACRTLRAYRRKLLSTEIVDEECLKELDQRSKSISEAALAGLLDQYSDRLVSMFDEKLRLSQLGARRMVESPEMVERPTTADRSSEDGEFLDCN</sequence>
<accession>A0A395J5X5</accession>
<proteinExistence type="predicted"/>
<evidence type="ECO:0000313" key="2">
    <source>
        <dbReference type="EMBL" id="RAL66069.1"/>
    </source>
</evidence>
<organism evidence="2 3">
    <name type="scientific">Monilinia fructigena</name>
    <dbReference type="NCBI Taxonomy" id="38457"/>
    <lineage>
        <taxon>Eukaryota</taxon>
        <taxon>Fungi</taxon>
        <taxon>Dikarya</taxon>
        <taxon>Ascomycota</taxon>
        <taxon>Pezizomycotina</taxon>
        <taxon>Leotiomycetes</taxon>
        <taxon>Helotiales</taxon>
        <taxon>Sclerotiniaceae</taxon>
        <taxon>Monilinia</taxon>
    </lineage>
</organism>
<dbReference type="OrthoDB" id="6252103at2759"/>
<keyword evidence="3" id="KW-1185">Reference proteome</keyword>
<name>A0A395J5X5_9HELO</name>
<dbReference type="InterPro" id="IPR036322">
    <property type="entry name" value="WD40_repeat_dom_sf"/>
</dbReference>
<feature type="compositionally biased region" description="Basic and acidic residues" evidence="1">
    <location>
        <begin position="333"/>
        <end position="349"/>
    </location>
</feature>
<dbReference type="InterPro" id="IPR052779">
    <property type="entry name" value="WDR62"/>
</dbReference>
<comment type="caution">
    <text evidence="2">The sequence shown here is derived from an EMBL/GenBank/DDBJ whole genome shotgun (WGS) entry which is preliminary data.</text>
</comment>
<gene>
    <name evidence="2" type="ORF">DID88_005729</name>
</gene>
<dbReference type="EMBL" id="QKRW01000008">
    <property type="protein sequence ID" value="RAL66069.1"/>
    <property type="molecule type" value="Genomic_DNA"/>
</dbReference>
<dbReference type="InterPro" id="IPR015943">
    <property type="entry name" value="WD40/YVTN_repeat-like_dom_sf"/>
</dbReference>
<feature type="region of interest" description="Disordered" evidence="1">
    <location>
        <begin position="116"/>
        <end position="259"/>
    </location>
</feature>
<dbReference type="Proteomes" id="UP000249056">
    <property type="component" value="Unassembled WGS sequence"/>
</dbReference>
<dbReference type="PANTHER" id="PTHR45589">
    <property type="entry name" value="WD REPEAT DOMAIN 62, ISOFORM G"/>
    <property type="match status" value="1"/>
</dbReference>
<dbReference type="Gene3D" id="2.130.10.10">
    <property type="entry name" value="YVTN repeat-like/Quinoprotein amine dehydrogenase"/>
    <property type="match status" value="1"/>
</dbReference>
<feature type="region of interest" description="Disordered" evidence="1">
    <location>
        <begin position="333"/>
        <end position="357"/>
    </location>
</feature>
<reference evidence="2 3" key="1">
    <citation type="submission" date="2018-06" db="EMBL/GenBank/DDBJ databases">
        <title>Genome Sequence of the Brown Rot Fungal Pathogen Monilinia fructigena.</title>
        <authorList>
            <person name="Landi L."/>
            <person name="De Miccolis Angelini R.M."/>
            <person name="Pollastro S."/>
            <person name="Abate D."/>
            <person name="Faretra F."/>
            <person name="Romanazzi G."/>
        </authorList>
    </citation>
    <scope>NUCLEOTIDE SEQUENCE [LARGE SCALE GENOMIC DNA]</scope>
    <source>
        <strain evidence="2 3">Mfrg269</strain>
    </source>
</reference>
<dbReference type="PANTHER" id="PTHR45589:SF1">
    <property type="entry name" value="WD REPEAT DOMAIN 62, ISOFORM G"/>
    <property type="match status" value="1"/>
</dbReference>
<feature type="compositionally biased region" description="Polar residues" evidence="1">
    <location>
        <begin position="180"/>
        <end position="192"/>
    </location>
</feature>
<evidence type="ECO:0000256" key="1">
    <source>
        <dbReference type="SAM" id="MobiDB-lite"/>
    </source>
</evidence>
<dbReference type="SUPFAM" id="SSF50978">
    <property type="entry name" value="WD40 repeat-like"/>
    <property type="match status" value="1"/>
</dbReference>